<accession>A0ABN3A7R2</accession>
<organism evidence="3 4">
    <name type="scientific">Actinomadura napierensis</name>
    <dbReference type="NCBI Taxonomy" id="267854"/>
    <lineage>
        <taxon>Bacteria</taxon>
        <taxon>Bacillati</taxon>
        <taxon>Actinomycetota</taxon>
        <taxon>Actinomycetes</taxon>
        <taxon>Streptosporangiales</taxon>
        <taxon>Thermomonosporaceae</taxon>
        <taxon>Actinomadura</taxon>
    </lineage>
</organism>
<feature type="transmembrane region" description="Helical" evidence="2">
    <location>
        <begin position="125"/>
        <end position="147"/>
    </location>
</feature>
<dbReference type="RefSeq" id="WP_344275675.1">
    <property type="nucleotide sequence ID" value="NZ_BAAAMR010000069.1"/>
</dbReference>
<protein>
    <submittedName>
        <fullName evidence="3">Uncharacterized protein</fullName>
    </submittedName>
</protein>
<keyword evidence="4" id="KW-1185">Reference proteome</keyword>
<feature type="region of interest" description="Disordered" evidence="1">
    <location>
        <begin position="233"/>
        <end position="273"/>
    </location>
</feature>
<feature type="compositionally biased region" description="Pro residues" evidence="1">
    <location>
        <begin position="263"/>
        <end position="273"/>
    </location>
</feature>
<gene>
    <name evidence="3" type="ORF">GCM10009727_63960</name>
</gene>
<keyword evidence="2" id="KW-1133">Transmembrane helix</keyword>
<feature type="transmembrane region" description="Helical" evidence="2">
    <location>
        <begin position="52"/>
        <end position="70"/>
    </location>
</feature>
<feature type="transmembrane region" description="Helical" evidence="2">
    <location>
        <begin position="167"/>
        <end position="186"/>
    </location>
</feature>
<feature type="compositionally biased region" description="Basic and acidic residues" evidence="1">
    <location>
        <begin position="249"/>
        <end position="260"/>
    </location>
</feature>
<evidence type="ECO:0000256" key="1">
    <source>
        <dbReference type="SAM" id="MobiDB-lite"/>
    </source>
</evidence>
<evidence type="ECO:0000256" key="2">
    <source>
        <dbReference type="SAM" id="Phobius"/>
    </source>
</evidence>
<sequence length="273" mass="29291">MTGDLGSDAGRARPRPSFLPPEGDPPEAVPAEDGPPPVPPAPSGPRRAGWDFAMIGVAAVLVVSAFLPWAHAQIVLDLFGRSLVRDRGSVAGIDADNIVLAVPVLAVVAIVMAFWNLVARDQRIGALAAIPAVLSLLTCGIFVLRLGDVPDRMPDTGLDLTYQVSLRYGWFLAVAASLLLTAFSLVRPIAERLGSREAGAPRPHQQYAEQQYAEQQYGGYPYAEQQYAGQPQWAETGAAWPEEAQAWGRHPEEARPDHRPSGGTPPTPQPEQD</sequence>
<reference evidence="3 4" key="1">
    <citation type="journal article" date="2019" name="Int. J. Syst. Evol. Microbiol.">
        <title>The Global Catalogue of Microorganisms (GCM) 10K type strain sequencing project: providing services to taxonomists for standard genome sequencing and annotation.</title>
        <authorList>
            <consortium name="The Broad Institute Genomics Platform"/>
            <consortium name="The Broad Institute Genome Sequencing Center for Infectious Disease"/>
            <person name="Wu L."/>
            <person name="Ma J."/>
        </authorList>
    </citation>
    <scope>NUCLEOTIDE SEQUENCE [LARGE SCALE GENOMIC DNA]</scope>
    <source>
        <strain evidence="3 4">JCM 13850</strain>
    </source>
</reference>
<evidence type="ECO:0000313" key="4">
    <source>
        <dbReference type="Proteomes" id="UP001501020"/>
    </source>
</evidence>
<proteinExistence type="predicted"/>
<feature type="compositionally biased region" description="Pro residues" evidence="1">
    <location>
        <begin position="33"/>
        <end position="43"/>
    </location>
</feature>
<dbReference type="EMBL" id="BAAAMR010000069">
    <property type="protein sequence ID" value="GAA2155758.1"/>
    <property type="molecule type" value="Genomic_DNA"/>
</dbReference>
<feature type="region of interest" description="Disordered" evidence="1">
    <location>
        <begin position="1"/>
        <end position="44"/>
    </location>
</feature>
<dbReference type="Proteomes" id="UP001501020">
    <property type="component" value="Unassembled WGS sequence"/>
</dbReference>
<keyword evidence="2" id="KW-0472">Membrane</keyword>
<feature type="transmembrane region" description="Helical" evidence="2">
    <location>
        <begin position="98"/>
        <end position="118"/>
    </location>
</feature>
<evidence type="ECO:0000313" key="3">
    <source>
        <dbReference type="EMBL" id="GAA2155758.1"/>
    </source>
</evidence>
<name>A0ABN3A7R2_9ACTN</name>
<comment type="caution">
    <text evidence="3">The sequence shown here is derived from an EMBL/GenBank/DDBJ whole genome shotgun (WGS) entry which is preliminary data.</text>
</comment>
<keyword evidence="2" id="KW-0812">Transmembrane</keyword>